<evidence type="ECO:0000313" key="2">
    <source>
        <dbReference type="Proteomes" id="UP000030649"/>
    </source>
</evidence>
<sequence length="197" mass="22301">MGILTSTVYRLCLRLESAGEVAQVDSWLCQPTGTPIPGQLPGRLGVTFIVAVYIETDVLRPIHIRIERIIVFVAHVQTTFNPLILICICFPAHATRLSGIAFVYFVHFNIFHFRLVRENLPEAVERPPVQVEVAVPVFRLTIAVFTHSLQLTNIDSTNLCFNTLLNDVLAETEKKWLQRALHFAWSRVARLPLESSQ</sequence>
<proteinExistence type="predicted"/>
<dbReference type="Proteomes" id="UP000030649">
    <property type="component" value="Unassembled WGS sequence"/>
</dbReference>
<dbReference type="STRING" id="1238424.J07HQW1_01943"/>
<dbReference type="HOGENOM" id="CLU_1381383_0_0_2"/>
<protein>
    <submittedName>
        <fullName evidence="1">Uncharacterized protein</fullName>
    </submittedName>
</protein>
<gene>
    <name evidence="1" type="ORF">J07HQW1_01943</name>
</gene>
<organism evidence="1 2">
    <name type="scientific">Haloquadratum walsbyi J07HQW1</name>
    <dbReference type="NCBI Taxonomy" id="1238424"/>
    <lineage>
        <taxon>Archaea</taxon>
        <taxon>Methanobacteriati</taxon>
        <taxon>Methanobacteriota</taxon>
        <taxon>Stenosarchaea group</taxon>
        <taxon>Halobacteria</taxon>
        <taxon>Halobacteriales</taxon>
        <taxon>Haloferacaceae</taxon>
        <taxon>Haloquadratum</taxon>
    </lineage>
</organism>
<dbReference type="EMBL" id="KE356560">
    <property type="protein sequence ID" value="ERG91909.1"/>
    <property type="molecule type" value="Genomic_DNA"/>
</dbReference>
<accession>U1MPN8</accession>
<evidence type="ECO:0000313" key="1">
    <source>
        <dbReference type="EMBL" id="ERG91909.1"/>
    </source>
</evidence>
<name>U1MPN8_9EURY</name>
<reference evidence="1 2" key="1">
    <citation type="journal article" date="2013" name="PLoS ONE">
        <title>Assembly-driven community genomics of a hypersaline microbial ecosystem.</title>
        <authorList>
            <person name="Podell S."/>
            <person name="Ugalde J.A."/>
            <person name="Narasingarao P."/>
            <person name="Banfield J.F."/>
            <person name="Heidelberg K.B."/>
            <person name="Allen E.E."/>
        </authorList>
    </citation>
    <scope>NUCLEOTIDE SEQUENCE [LARGE SCALE GENOMIC DNA]</scope>
    <source>
        <strain evidence="2">J07HQW1</strain>
    </source>
</reference>
<dbReference type="AlphaFoldDB" id="U1MPN8"/>